<dbReference type="InterPro" id="IPR053465">
    <property type="entry name" value="Sortase_Class_E"/>
</dbReference>
<proteinExistence type="predicted"/>
<evidence type="ECO:0000256" key="2">
    <source>
        <dbReference type="SAM" id="MobiDB-lite"/>
    </source>
</evidence>
<feature type="compositionally biased region" description="Basic and acidic residues" evidence="2">
    <location>
        <begin position="147"/>
        <end position="163"/>
    </location>
</feature>
<evidence type="ECO:0000256" key="3">
    <source>
        <dbReference type="SAM" id="Phobius"/>
    </source>
</evidence>
<feature type="compositionally biased region" description="Gly residues" evidence="2">
    <location>
        <begin position="75"/>
        <end position="93"/>
    </location>
</feature>
<keyword evidence="3" id="KW-0812">Transmembrane</keyword>
<comment type="caution">
    <text evidence="4">The sequence shown here is derived from an EMBL/GenBank/DDBJ whole genome shotgun (WGS) entry which is preliminary data.</text>
</comment>
<evidence type="ECO:0000256" key="1">
    <source>
        <dbReference type="ARBA" id="ARBA00022801"/>
    </source>
</evidence>
<dbReference type="InterPro" id="IPR005754">
    <property type="entry name" value="Sortase"/>
</dbReference>
<dbReference type="Gene3D" id="2.40.260.10">
    <property type="entry name" value="Sortase"/>
    <property type="match status" value="1"/>
</dbReference>
<evidence type="ECO:0000313" key="4">
    <source>
        <dbReference type="EMBL" id="NJP69071.1"/>
    </source>
</evidence>
<sequence length="335" mass="35676">MPSSTEPEPGSHPVEHRKAGADPEHDERAASEPDGIRTGTSDREGPPAAAGAAGPAGDTGTDRADDDGPEATDGNGNGDGDGGNADGDGGPVGASGPSPAPRPGRATRWMLAGFSLFGELLITAGIVLGLFVAYSLWWTNVVANQEARRDGDAVREQWQRQDATEPGQPPVYDAQDGIGFLHVPAMNEGEILVKEGIDLDILNGGVAGYYDEPVESAMPWDEEGNFSLAAHRDGHGAKFHDIHAVEEGDAIVFETQDTWYVYKVYSTLPSTSRYNTAVLDPVPTESGATEPGRYITLTTCTPIYTSTYRYIVWGELERTEPIDDDRTPPPELLNG</sequence>
<reference evidence="4 5" key="1">
    <citation type="submission" date="2020-03" db="EMBL/GenBank/DDBJ databases">
        <title>Draft genome of Streptomyces sp. ventii, isolated from the Axial Seamount in the Pacific Ocean, and resequencing of the two type strains Streptomyces lonarensis strain NCL 716 and Streptomyces bohaiensis strain 11A07.</title>
        <authorList>
            <person name="Loughran R.M."/>
            <person name="Pfannmuller K.M."/>
            <person name="Wasson B.J."/>
            <person name="Deadmond M.C."/>
            <person name="Paddock B.E."/>
            <person name="Koyack M.J."/>
            <person name="Gallegos D.A."/>
            <person name="Mitchell E.A."/>
            <person name="Ushijima B."/>
            <person name="Saw J.H."/>
            <person name="Mcphail K.L."/>
            <person name="Videau P."/>
        </authorList>
    </citation>
    <scope>NUCLEOTIDE SEQUENCE [LARGE SCALE GENOMIC DNA]</scope>
    <source>
        <strain evidence="5">5675061</strain>
    </source>
</reference>
<dbReference type="EMBL" id="JAAVJB010000353">
    <property type="protein sequence ID" value="NJP69071.1"/>
    <property type="molecule type" value="Genomic_DNA"/>
</dbReference>
<feature type="region of interest" description="Disordered" evidence="2">
    <location>
        <begin position="1"/>
        <end position="104"/>
    </location>
</feature>
<dbReference type="InterPro" id="IPR042003">
    <property type="entry name" value="Sortase_E"/>
</dbReference>
<dbReference type="NCBIfam" id="NF033747">
    <property type="entry name" value="class_E_sortase"/>
    <property type="match status" value="1"/>
</dbReference>
<dbReference type="Pfam" id="PF04203">
    <property type="entry name" value="Sortase"/>
    <property type="match status" value="1"/>
</dbReference>
<dbReference type="SUPFAM" id="SSF63817">
    <property type="entry name" value="Sortase"/>
    <property type="match status" value="1"/>
</dbReference>
<feature type="compositionally biased region" description="Basic and acidic residues" evidence="2">
    <location>
        <begin position="13"/>
        <end position="45"/>
    </location>
</feature>
<dbReference type="NCBIfam" id="TIGR01076">
    <property type="entry name" value="sortase_fam"/>
    <property type="match status" value="1"/>
</dbReference>
<accession>A0ABX1ATL0</accession>
<feature type="region of interest" description="Disordered" evidence="2">
    <location>
        <begin position="147"/>
        <end position="171"/>
    </location>
</feature>
<protein>
    <submittedName>
        <fullName evidence="4">Class E sortase</fullName>
    </submittedName>
</protein>
<feature type="compositionally biased region" description="Low complexity" evidence="2">
    <location>
        <begin position="46"/>
        <end position="59"/>
    </location>
</feature>
<keyword evidence="3" id="KW-1133">Transmembrane helix</keyword>
<keyword evidence="3" id="KW-0472">Membrane</keyword>
<dbReference type="CDD" id="cd05830">
    <property type="entry name" value="Sortase_E"/>
    <property type="match status" value="1"/>
</dbReference>
<organism evidence="4 5">
    <name type="scientific">Streptomyces spiramenti</name>
    <dbReference type="NCBI Taxonomy" id="2720606"/>
    <lineage>
        <taxon>Bacteria</taxon>
        <taxon>Bacillati</taxon>
        <taxon>Actinomycetota</taxon>
        <taxon>Actinomycetes</taxon>
        <taxon>Kitasatosporales</taxon>
        <taxon>Streptomycetaceae</taxon>
        <taxon>Streptomyces</taxon>
    </lineage>
</organism>
<keyword evidence="5" id="KW-1185">Reference proteome</keyword>
<evidence type="ECO:0000313" key="5">
    <source>
        <dbReference type="Proteomes" id="UP000746503"/>
    </source>
</evidence>
<dbReference type="InterPro" id="IPR023365">
    <property type="entry name" value="Sortase_dom-sf"/>
</dbReference>
<dbReference type="Proteomes" id="UP000746503">
    <property type="component" value="Unassembled WGS sequence"/>
</dbReference>
<gene>
    <name evidence="4" type="ORF">HCJ92_23000</name>
</gene>
<keyword evidence="1" id="KW-0378">Hydrolase</keyword>
<name>A0ABX1ATL0_9ACTN</name>
<feature type="transmembrane region" description="Helical" evidence="3">
    <location>
        <begin position="111"/>
        <end position="138"/>
    </location>
</feature>